<evidence type="ECO:0000313" key="4">
    <source>
        <dbReference type="Proteomes" id="UP000283269"/>
    </source>
</evidence>
<accession>A0A409WV21</accession>
<dbReference type="AlphaFoldDB" id="A0A409WV21"/>
<comment type="caution">
    <text evidence="3">The sequence shown here is derived from an EMBL/GenBank/DDBJ whole genome shotgun (WGS) entry which is preliminary data.</text>
</comment>
<dbReference type="Proteomes" id="UP000283269">
    <property type="component" value="Unassembled WGS sequence"/>
</dbReference>
<protein>
    <submittedName>
        <fullName evidence="3">Uncharacterized protein</fullName>
    </submittedName>
</protein>
<sequence>MSTIAHDHVALVAKREIPKINGSAAAFITLVVVLVIIIIAACSAVIYILRVDMAEDEEALTRGSRGRYQMSREGPSYPKRSKNWFSDILHIPGTRQRSPKVRSDKPRIVVGHAGQGWIHAGSGNDSDFDSSDNLPSQKRNQSTPASTKMRLADQDTSSLVTPRSSNAGSFPHMSRMYSSTSDAASSVRFDPHGLRGLSYADNSLSAQGIIPSIQSQLYSPPSSPSLSPITHDLSQTPLTTLESLRQSRSNESLIGPSNLLTPTRPSVRTFEGGTKFIEAL</sequence>
<evidence type="ECO:0000256" key="2">
    <source>
        <dbReference type="SAM" id="Phobius"/>
    </source>
</evidence>
<reference evidence="3 4" key="1">
    <citation type="journal article" date="2018" name="Evol. Lett.">
        <title>Horizontal gene cluster transfer increased hallucinogenic mushroom diversity.</title>
        <authorList>
            <person name="Reynolds H.T."/>
            <person name="Vijayakumar V."/>
            <person name="Gluck-Thaler E."/>
            <person name="Korotkin H.B."/>
            <person name="Matheny P.B."/>
            <person name="Slot J.C."/>
        </authorList>
    </citation>
    <scope>NUCLEOTIDE SEQUENCE [LARGE SCALE GENOMIC DNA]</scope>
    <source>
        <strain evidence="3 4">2631</strain>
    </source>
</reference>
<dbReference type="InParanoid" id="A0A409WV21"/>
<proteinExistence type="predicted"/>
<feature type="region of interest" description="Disordered" evidence="1">
    <location>
        <begin position="60"/>
        <end position="79"/>
    </location>
</feature>
<evidence type="ECO:0000256" key="1">
    <source>
        <dbReference type="SAM" id="MobiDB-lite"/>
    </source>
</evidence>
<dbReference type="OrthoDB" id="3265603at2759"/>
<dbReference type="EMBL" id="NHYD01003146">
    <property type="protein sequence ID" value="PPQ82375.1"/>
    <property type="molecule type" value="Genomic_DNA"/>
</dbReference>
<keyword evidence="4" id="KW-1185">Reference proteome</keyword>
<keyword evidence="2" id="KW-0472">Membrane</keyword>
<evidence type="ECO:0000313" key="3">
    <source>
        <dbReference type="EMBL" id="PPQ82375.1"/>
    </source>
</evidence>
<feature type="region of interest" description="Disordered" evidence="1">
    <location>
        <begin position="120"/>
        <end position="172"/>
    </location>
</feature>
<feature type="transmembrane region" description="Helical" evidence="2">
    <location>
        <begin position="24"/>
        <end position="49"/>
    </location>
</feature>
<feature type="compositionally biased region" description="Polar residues" evidence="1">
    <location>
        <begin position="154"/>
        <end position="168"/>
    </location>
</feature>
<organism evidence="3 4">
    <name type="scientific">Psilocybe cyanescens</name>
    <dbReference type="NCBI Taxonomy" id="93625"/>
    <lineage>
        <taxon>Eukaryota</taxon>
        <taxon>Fungi</taxon>
        <taxon>Dikarya</taxon>
        <taxon>Basidiomycota</taxon>
        <taxon>Agaricomycotina</taxon>
        <taxon>Agaricomycetes</taxon>
        <taxon>Agaricomycetidae</taxon>
        <taxon>Agaricales</taxon>
        <taxon>Agaricineae</taxon>
        <taxon>Strophariaceae</taxon>
        <taxon>Psilocybe</taxon>
    </lineage>
</organism>
<gene>
    <name evidence="3" type="ORF">CVT25_008336</name>
</gene>
<keyword evidence="2" id="KW-0812">Transmembrane</keyword>
<feature type="compositionally biased region" description="Polar residues" evidence="1">
    <location>
        <begin position="134"/>
        <end position="146"/>
    </location>
</feature>
<keyword evidence="2" id="KW-1133">Transmembrane helix</keyword>
<name>A0A409WV21_PSICY</name>